<feature type="binding site" evidence="7">
    <location>
        <position position="99"/>
    </location>
    <ligand>
        <name>phosphoenolpyruvate</name>
        <dbReference type="ChEBI" id="CHEBI:58702"/>
    </ligand>
</feature>
<evidence type="ECO:0000256" key="1">
    <source>
        <dbReference type="ARBA" id="ARBA00004811"/>
    </source>
</evidence>
<feature type="binding site" evidence="7">
    <location>
        <position position="366"/>
    </location>
    <ligand>
        <name>phosphoenolpyruvate</name>
        <dbReference type="ChEBI" id="CHEBI:58702"/>
    </ligand>
</feature>
<feature type="binding site" evidence="7">
    <location>
        <position position="145"/>
    </location>
    <ligand>
        <name>3-phosphoshikimate</name>
        <dbReference type="ChEBI" id="CHEBI:145989"/>
    </ligand>
</feature>
<comment type="subcellular location">
    <subcellularLocation>
        <location evidence="7">Cytoplasm</location>
    </subcellularLocation>
</comment>
<feature type="binding site" evidence="7">
    <location>
        <position position="147"/>
    </location>
    <ligand>
        <name>phosphoenolpyruvate</name>
        <dbReference type="ChEBI" id="CHEBI:58702"/>
    </ligand>
</feature>
<evidence type="ECO:0000256" key="5">
    <source>
        <dbReference type="ARBA" id="ARBA00023141"/>
    </source>
</evidence>
<comment type="caution">
    <text evidence="9">The sequence shown here is derived from an EMBL/GenBank/DDBJ whole genome shotgun (WGS) entry which is preliminary data.</text>
</comment>
<dbReference type="EMBL" id="VULT01000019">
    <property type="protein sequence ID" value="MSS18353.1"/>
    <property type="molecule type" value="Genomic_DNA"/>
</dbReference>
<comment type="subunit">
    <text evidence="7">Monomer.</text>
</comment>
<dbReference type="InterPro" id="IPR001986">
    <property type="entry name" value="Enolpyruvate_Tfrase_dom"/>
</dbReference>
<evidence type="ECO:0000313" key="10">
    <source>
        <dbReference type="Proteomes" id="UP000483362"/>
    </source>
</evidence>
<feature type="binding site" evidence="7">
    <location>
        <position position="70"/>
    </location>
    <ligand>
        <name>phosphoenolpyruvate</name>
        <dbReference type="ChEBI" id="CHEBI:58702"/>
    </ligand>
</feature>
<dbReference type="PROSITE" id="PS00885">
    <property type="entry name" value="EPSP_SYNTHASE_2"/>
    <property type="match status" value="1"/>
</dbReference>
<keyword evidence="5 7" id="KW-0057">Aromatic amino acid biosynthesis</keyword>
<comment type="caution">
    <text evidence="7">Lacks conserved residue(s) required for the propagation of feature annotation.</text>
</comment>
<dbReference type="CDD" id="cd01556">
    <property type="entry name" value="EPSP_synthase"/>
    <property type="match status" value="1"/>
</dbReference>
<dbReference type="GO" id="GO:0009073">
    <property type="term" value="P:aromatic amino acid family biosynthetic process"/>
    <property type="evidence" value="ECO:0007669"/>
    <property type="project" value="UniProtKB-KW"/>
</dbReference>
<protein>
    <recommendedName>
        <fullName evidence="7">3-phosphoshikimate 1-carboxyvinyltransferase</fullName>
        <ecNumber evidence="7">2.5.1.19</ecNumber>
    </recommendedName>
    <alternativeName>
        <fullName evidence="7">5-enolpyruvylshikimate-3-phosphate synthase</fullName>
        <shortName evidence="7">EPSP synthase</shortName>
        <shortName evidence="7">EPSPS</shortName>
    </alternativeName>
</protein>
<evidence type="ECO:0000256" key="2">
    <source>
        <dbReference type="ARBA" id="ARBA00009948"/>
    </source>
</evidence>
<comment type="function">
    <text evidence="7">Catalyzes the transfer of the enolpyruvyl moiety of phosphoenolpyruvate (PEP) to the 5-hydroxyl of shikimate-3-phosphate (S3P) to produce enolpyruvyl shikimate-3-phosphate and inorganic phosphate.</text>
</comment>
<dbReference type="PIRSF" id="PIRSF000505">
    <property type="entry name" value="EPSPS"/>
    <property type="match status" value="1"/>
</dbReference>
<keyword evidence="3 7" id="KW-0028">Amino-acid biosynthesis</keyword>
<name>A0A6L5XFT3_9BACT</name>
<dbReference type="PANTHER" id="PTHR21090:SF5">
    <property type="entry name" value="PENTAFUNCTIONAL AROM POLYPEPTIDE"/>
    <property type="match status" value="1"/>
</dbReference>
<feature type="binding site" evidence="7">
    <location>
        <position position="21"/>
    </location>
    <ligand>
        <name>3-phosphoshikimate</name>
        <dbReference type="ChEBI" id="CHEBI:145989"/>
    </ligand>
</feature>
<dbReference type="PANTHER" id="PTHR21090">
    <property type="entry name" value="AROM/DEHYDROQUINATE SYNTHASE"/>
    <property type="match status" value="1"/>
</dbReference>
<feature type="binding site" evidence="7">
    <location>
        <position position="316"/>
    </location>
    <ligand>
        <name>3-phosphoshikimate</name>
        <dbReference type="ChEBI" id="CHEBI:145989"/>
    </ligand>
</feature>
<keyword evidence="4 7" id="KW-0808">Transferase</keyword>
<proteinExistence type="inferred from homology"/>
<gene>
    <name evidence="7" type="primary">aroA</name>
    <name evidence="9" type="ORF">FYJ29_11370</name>
</gene>
<comment type="catalytic activity">
    <reaction evidence="6">
        <text>3-phosphoshikimate + phosphoenolpyruvate = 5-O-(1-carboxyvinyl)-3-phosphoshikimate + phosphate</text>
        <dbReference type="Rhea" id="RHEA:21256"/>
        <dbReference type="ChEBI" id="CHEBI:43474"/>
        <dbReference type="ChEBI" id="CHEBI:57701"/>
        <dbReference type="ChEBI" id="CHEBI:58702"/>
        <dbReference type="ChEBI" id="CHEBI:145989"/>
        <dbReference type="EC" id="2.5.1.19"/>
    </reaction>
    <physiologicalReaction direction="left-to-right" evidence="6">
        <dbReference type="Rhea" id="RHEA:21257"/>
    </physiologicalReaction>
</comment>
<dbReference type="GO" id="GO:0009423">
    <property type="term" value="P:chorismate biosynthetic process"/>
    <property type="evidence" value="ECO:0007669"/>
    <property type="project" value="UniProtKB-UniRule"/>
</dbReference>
<evidence type="ECO:0000256" key="6">
    <source>
        <dbReference type="ARBA" id="ARBA00044633"/>
    </source>
</evidence>
<dbReference type="SUPFAM" id="SSF55205">
    <property type="entry name" value="EPT/RTPC-like"/>
    <property type="match status" value="1"/>
</dbReference>
<evidence type="ECO:0000259" key="8">
    <source>
        <dbReference type="Pfam" id="PF00275"/>
    </source>
</evidence>
<feature type="binding site" evidence="7">
    <location>
        <position position="147"/>
    </location>
    <ligand>
        <name>3-phosphoshikimate</name>
        <dbReference type="ChEBI" id="CHEBI:145989"/>
    </ligand>
</feature>
<evidence type="ECO:0000256" key="4">
    <source>
        <dbReference type="ARBA" id="ARBA00022679"/>
    </source>
</evidence>
<dbReference type="HAMAP" id="MF_00210">
    <property type="entry name" value="EPSP_synth"/>
    <property type="match status" value="1"/>
</dbReference>
<dbReference type="InterPro" id="IPR013792">
    <property type="entry name" value="RNA3'P_cycl/enolpyr_Trfase_a/b"/>
</dbReference>
<dbReference type="Gene3D" id="3.65.10.10">
    <property type="entry name" value="Enolpyruvate transferase domain"/>
    <property type="match status" value="3"/>
</dbReference>
<dbReference type="GO" id="GO:0008652">
    <property type="term" value="P:amino acid biosynthetic process"/>
    <property type="evidence" value="ECO:0007669"/>
    <property type="project" value="UniProtKB-KW"/>
</dbReference>
<feature type="binding site" evidence="7">
    <location>
        <position position="172"/>
    </location>
    <ligand>
        <name>3-phosphoshikimate</name>
        <dbReference type="ChEBI" id="CHEBI:145989"/>
    </ligand>
</feature>
<dbReference type="InterPro" id="IPR006264">
    <property type="entry name" value="EPSP_synthase"/>
</dbReference>
<feature type="binding site" evidence="7">
    <location>
        <position position="26"/>
    </location>
    <ligand>
        <name>3-phosphoshikimate</name>
        <dbReference type="ChEBI" id="CHEBI:145989"/>
    </ligand>
</feature>
<feature type="binding site" evidence="7">
    <location>
        <position position="21"/>
    </location>
    <ligand>
        <name>phosphoenolpyruvate</name>
        <dbReference type="ChEBI" id="CHEBI:58702"/>
    </ligand>
</feature>
<evidence type="ECO:0000256" key="7">
    <source>
        <dbReference type="HAMAP-Rule" id="MF_00210"/>
    </source>
</evidence>
<comment type="similarity">
    <text evidence="2 7">Belongs to the EPSP synthase family.</text>
</comment>
<dbReference type="GO" id="GO:0003866">
    <property type="term" value="F:3-phosphoshikimate 1-carboxyvinyltransferase activity"/>
    <property type="evidence" value="ECO:0007669"/>
    <property type="project" value="UniProtKB-UniRule"/>
</dbReference>
<dbReference type="AlphaFoldDB" id="A0A6L5XFT3"/>
<dbReference type="RefSeq" id="WP_154327520.1">
    <property type="nucleotide sequence ID" value="NZ_CP045696.1"/>
</dbReference>
<dbReference type="Pfam" id="PF00275">
    <property type="entry name" value="EPSP_synthase"/>
    <property type="match status" value="1"/>
</dbReference>
<reference evidence="9 10" key="1">
    <citation type="submission" date="2019-08" db="EMBL/GenBank/DDBJ databases">
        <title>In-depth cultivation of the pig gut microbiome towards novel bacterial diversity and tailored functional studies.</title>
        <authorList>
            <person name="Wylensek D."/>
            <person name="Hitch T.C.A."/>
            <person name="Clavel T."/>
        </authorList>
    </citation>
    <scope>NUCLEOTIDE SEQUENCE [LARGE SCALE GENOMIC DNA]</scope>
    <source>
        <strain evidence="9 10">Oil-RF-744-WCA-WT-10</strain>
    </source>
</reference>
<feature type="active site" description="Proton acceptor" evidence="7">
    <location>
        <position position="289"/>
    </location>
</feature>
<feature type="binding site" evidence="7">
    <location>
        <position position="391"/>
    </location>
    <ligand>
        <name>phosphoenolpyruvate</name>
        <dbReference type="ChEBI" id="CHEBI:58702"/>
    </ligand>
</feature>
<organism evidence="9 10">
    <name type="scientific">Sodaliphilus pleomorphus</name>
    <dbReference type="NCBI Taxonomy" id="2606626"/>
    <lineage>
        <taxon>Bacteria</taxon>
        <taxon>Pseudomonadati</taxon>
        <taxon>Bacteroidota</taxon>
        <taxon>Bacteroidia</taxon>
        <taxon>Bacteroidales</taxon>
        <taxon>Muribaculaceae</taxon>
        <taxon>Sodaliphilus</taxon>
    </lineage>
</organism>
<feature type="binding site" evidence="7">
    <location>
        <position position="146"/>
    </location>
    <ligand>
        <name>3-phosphoshikimate</name>
        <dbReference type="ChEBI" id="CHEBI:145989"/>
    </ligand>
</feature>
<comment type="pathway">
    <text evidence="1 7">Metabolic intermediate biosynthesis; chorismate biosynthesis; chorismate from D-erythrose 4-phosphate and phosphoenolpyruvate: step 6/7.</text>
</comment>
<feature type="binding site" evidence="7">
    <location>
        <position position="289"/>
    </location>
    <ligand>
        <name>3-phosphoshikimate</name>
        <dbReference type="ChEBI" id="CHEBI:145989"/>
    </ligand>
</feature>
<accession>A0A6L5XFT3</accession>
<dbReference type="InterPro" id="IPR023193">
    <property type="entry name" value="EPSP_synthase_CS"/>
</dbReference>
<keyword evidence="10" id="KW-1185">Reference proteome</keyword>
<dbReference type="InterPro" id="IPR036968">
    <property type="entry name" value="Enolpyruvate_Tfrase_sf"/>
</dbReference>
<dbReference type="UniPathway" id="UPA00053">
    <property type="reaction ID" value="UER00089"/>
</dbReference>
<dbReference type="EC" id="2.5.1.19" evidence="7"/>
<dbReference type="GO" id="GO:0005737">
    <property type="term" value="C:cytoplasm"/>
    <property type="evidence" value="ECO:0007669"/>
    <property type="project" value="UniProtKB-SubCell"/>
</dbReference>
<evidence type="ECO:0000256" key="3">
    <source>
        <dbReference type="ARBA" id="ARBA00022605"/>
    </source>
</evidence>
<keyword evidence="7" id="KW-0963">Cytoplasm</keyword>
<feature type="binding site" evidence="7">
    <location>
        <position position="320"/>
    </location>
    <ligand>
        <name>phosphoenolpyruvate</name>
        <dbReference type="ChEBI" id="CHEBI:58702"/>
    </ligand>
</feature>
<feature type="domain" description="Enolpyruvate transferase" evidence="8">
    <location>
        <begin position="56"/>
        <end position="400"/>
    </location>
</feature>
<sequence length="410" mass="43737">MNIQLTAPSRIACEIDLPASKSMSNRVLIIDALCGGRCKVHGLAQCDDTAAVQRALASPDARVVDVGAAGTAMRFLTAYLATCEGRDVTIDGSERMRHRPIGVLVDALRQLGASIDYAGQQGCAPLRIEGRKLHGGRVRMAGNVSSQYVTALLLIAPAIGGIELTVEGDIASRPYIDMTLGLMKQFGIASRVEGNVITVPAGSYQPRDYSIEADWSAASYWYGLQAVLPGSRISLKGLEANSCQGDSRIARLMWDLGVTGNWCGSYLDLGTAAVVPDGPVTVDLADVPDLAQTLAVTLCLLGRPYRLAGLATLRIKETDRLAALQTELGKLGYVVHAEGDEALCWDGSTTLPAAPVPHIATYCDHRMAMAMAIAAVKFPGLVIDDAQVVSKSYPQFWQHLRQAGFKIEQA</sequence>
<feature type="binding site" evidence="7">
    <location>
        <position position="22"/>
    </location>
    <ligand>
        <name>3-phosphoshikimate</name>
        <dbReference type="ChEBI" id="CHEBI:145989"/>
    </ligand>
</feature>
<evidence type="ECO:0000313" key="9">
    <source>
        <dbReference type="EMBL" id="MSS18353.1"/>
    </source>
</evidence>
<dbReference type="Proteomes" id="UP000483362">
    <property type="component" value="Unassembled WGS sequence"/>
</dbReference>